<dbReference type="EC" id="2.7.13.3" evidence="2"/>
<dbReference type="Pfam" id="PF00512">
    <property type="entry name" value="HisKA"/>
    <property type="match status" value="1"/>
</dbReference>
<feature type="transmembrane region" description="Helical" evidence="9">
    <location>
        <begin position="237"/>
        <end position="257"/>
    </location>
</feature>
<keyword evidence="7" id="KW-0067">ATP-binding</keyword>
<keyword evidence="9" id="KW-1133">Transmembrane helix</keyword>
<dbReference type="Gene3D" id="3.30.565.10">
    <property type="entry name" value="Histidine kinase-like ATPase, C-terminal domain"/>
    <property type="match status" value="1"/>
</dbReference>
<keyword evidence="5" id="KW-0547">Nucleotide-binding</keyword>
<keyword evidence="13" id="KW-1185">Reference proteome</keyword>
<dbReference type="SMART" id="SM00388">
    <property type="entry name" value="HisKA"/>
    <property type="match status" value="1"/>
</dbReference>
<comment type="catalytic activity">
    <reaction evidence="1">
        <text>ATP + protein L-histidine = ADP + protein N-phospho-L-histidine.</text>
        <dbReference type="EC" id="2.7.13.3"/>
    </reaction>
</comment>
<evidence type="ECO:0000256" key="6">
    <source>
        <dbReference type="ARBA" id="ARBA00022777"/>
    </source>
</evidence>
<name>A0A6C0FUQ5_9BACL</name>
<feature type="transmembrane region" description="Helical" evidence="9">
    <location>
        <begin position="206"/>
        <end position="231"/>
    </location>
</feature>
<evidence type="ECO:0000256" key="2">
    <source>
        <dbReference type="ARBA" id="ARBA00012438"/>
    </source>
</evidence>
<dbReference type="RefSeq" id="WP_162357317.1">
    <property type="nucleotide sequence ID" value="NZ_CP048209.1"/>
</dbReference>
<evidence type="ECO:0000256" key="8">
    <source>
        <dbReference type="ARBA" id="ARBA00023012"/>
    </source>
</evidence>
<dbReference type="InterPro" id="IPR004358">
    <property type="entry name" value="Sig_transdc_His_kin-like_C"/>
</dbReference>
<dbReference type="SUPFAM" id="SSF47384">
    <property type="entry name" value="Homodimeric domain of signal transducing histidine kinase"/>
    <property type="match status" value="1"/>
</dbReference>
<dbReference type="CDD" id="cd00082">
    <property type="entry name" value="HisKA"/>
    <property type="match status" value="1"/>
</dbReference>
<dbReference type="InterPro" id="IPR003594">
    <property type="entry name" value="HATPase_dom"/>
</dbReference>
<keyword evidence="3" id="KW-0597">Phosphoprotein</keyword>
<dbReference type="InterPro" id="IPR036890">
    <property type="entry name" value="HATPase_C_sf"/>
</dbReference>
<feature type="transmembrane region" description="Helical" evidence="9">
    <location>
        <begin position="308"/>
        <end position="325"/>
    </location>
</feature>
<protein>
    <recommendedName>
        <fullName evidence="2">histidine kinase</fullName>
        <ecNumber evidence="2">2.7.13.3</ecNumber>
    </recommendedName>
</protein>
<keyword evidence="10" id="KW-0732">Signal</keyword>
<keyword evidence="4" id="KW-0808">Transferase</keyword>
<dbReference type="GO" id="GO:0000155">
    <property type="term" value="F:phosphorelay sensor kinase activity"/>
    <property type="evidence" value="ECO:0007669"/>
    <property type="project" value="InterPro"/>
</dbReference>
<feature type="transmembrane region" description="Helical" evidence="9">
    <location>
        <begin position="178"/>
        <end position="199"/>
    </location>
</feature>
<keyword evidence="9" id="KW-0812">Transmembrane</keyword>
<sequence>MKIKSVLLFMILVPSLLLILPASALGASSDPNPNVTEWEMRWEKPSERSELPEQADAAGGWEGVTVKKPIYSAPENIHSAWIRMPLPQLADGSGAYFPGVYGQKVTIYLDGSVLFHSEHKHVYDLNRVLLSFAERDSGKELYIHVENRRERLGLDGQFYFGDYQKLVKDYTKRDLFDVIMGSAYFCVAVVMLVCAAFLVRQQLKSWLALCIVIMAIGGLIVGNSPFLYTFYGQNGALYQSLFDLSLYSFLPALLLFFEQLFGSGYRRVVMHFRRFMTGYALFGTAMMVVYLTVGDAFANVYIMLSSKILGVFMIVQFIIMLSMLIKQLWMRNIDSIIIAIGLVLFTAVGITELVIYYSSDLTYTLFWWKWGLFAFVISLIVVLGRRFADQHKQIIAYSRELEIYYSELQRSEKMEIISQLAASVAHEVRNPLQVTRGMLQVLGRKNTIKPGEGDLYQMAIDELDRASVIITDFLGFAKPQMENVVELNLAEEFKHVEGIIVPLANLQGGKLEVHMPKSLRIMGNSAKLKQAIINLIKNSIEALEGSGLVRVWAYEEREQVVIHIADSGSGMDESMIDRLGEPYLTSKSKGTGLGLMITFRIIEAMRGTIVFTSEKGVGTEATIRFPAVNTMREKASVSI</sequence>
<dbReference type="Proteomes" id="UP000476064">
    <property type="component" value="Chromosome"/>
</dbReference>
<dbReference type="InterPro" id="IPR005467">
    <property type="entry name" value="His_kinase_dom"/>
</dbReference>
<evidence type="ECO:0000259" key="11">
    <source>
        <dbReference type="PROSITE" id="PS50109"/>
    </source>
</evidence>
<feature type="transmembrane region" description="Helical" evidence="9">
    <location>
        <begin position="365"/>
        <end position="384"/>
    </location>
</feature>
<organism evidence="12 13">
    <name type="scientific">Paenibacillus lycopersici</name>
    <dbReference type="NCBI Taxonomy" id="2704462"/>
    <lineage>
        <taxon>Bacteria</taxon>
        <taxon>Bacillati</taxon>
        <taxon>Bacillota</taxon>
        <taxon>Bacilli</taxon>
        <taxon>Bacillales</taxon>
        <taxon>Paenibacillaceae</taxon>
        <taxon>Paenibacillus</taxon>
    </lineage>
</organism>
<dbReference type="PANTHER" id="PTHR43065:SF53">
    <property type="entry name" value="SPORULATION KINASE B"/>
    <property type="match status" value="1"/>
</dbReference>
<dbReference type="EMBL" id="CP048209">
    <property type="protein sequence ID" value="QHT60878.1"/>
    <property type="molecule type" value="Genomic_DNA"/>
</dbReference>
<feature type="signal peptide" evidence="10">
    <location>
        <begin position="1"/>
        <end position="26"/>
    </location>
</feature>
<keyword evidence="9" id="KW-0472">Membrane</keyword>
<dbReference type="PRINTS" id="PR00344">
    <property type="entry name" value="BCTRLSENSOR"/>
</dbReference>
<feature type="domain" description="Histidine kinase" evidence="11">
    <location>
        <begin position="423"/>
        <end position="629"/>
    </location>
</feature>
<dbReference type="Gene3D" id="1.10.287.130">
    <property type="match status" value="1"/>
</dbReference>
<evidence type="ECO:0000256" key="1">
    <source>
        <dbReference type="ARBA" id="ARBA00000085"/>
    </source>
</evidence>
<evidence type="ECO:0000313" key="12">
    <source>
        <dbReference type="EMBL" id="QHT60878.1"/>
    </source>
</evidence>
<reference evidence="12 13" key="1">
    <citation type="submission" date="2020-01" db="EMBL/GenBank/DDBJ databases">
        <title>Paenibacillus sp. nov., isolated from tomato rhizosphere.</title>
        <authorList>
            <person name="Weon H.-Y."/>
            <person name="Lee S.A."/>
        </authorList>
    </citation>
    <scope>NUCLEOTIDE SEQUENCE [LARGE SCALE GENOMIC DNA]</scope>
    <source>
        <strain evidence="12 13">12200R-189</strain>
    </source>
</reference>
<evidence type="ECO:0000256" key="3">
    <source>
        <dbReference type="ARBA" id="ARBA00022553"/>
    </source>
</evidence>
<dbReference type="KEGG" id="plyc:GXP70_13590"/>
<evidence type="ECO:0000256" key="9">
    <source>
        <dbReference type="SAM" id="Phobius"/>
    </source>
</evidence>
<dbReference type="SUPFAM" id="SSF55874">
    <property type="entry name" value="ATPase domain of HSP90 chaperone/DNA topoisomerase II/histidine kinase"/>
    <property type="match status" value="1"/>
</dbReference>
<dbReference type="SMART" id="SM00387">
    <property type="entry name" value="HATPase_c"/>
    <property type="match status" value="1"/>
</dbReference>
<gene>
    <name evidence="12" type="ORF">GXP70_13590</name>
</gene>
<dbReference type="PROSITE" id="PS50109">
    <property type="entry name" value="HIS_KIN"/>
    <property type="match status" value="1"/>
</dbReference>
<dbReference type="GO" id="GO:0005524">
    <property type="term" value="F:ATP binding"/>
    <property type="evidence" value="ECO:0007669"/>
    <property type="project" value="UniProtKB-KW"/>
</dbReference>
<dbReference type="Pfam" id="PF02518">
    <property type="entry name" value="HATPase_c"/>
    <property type="match status" value="1"/>
</dbReference>
<evidence type="ECO:0000256" key="4">
    <source>
        <dbReference type="ARBA" id="ARBA00022679"/>
    </source>
</evidence>
<dbReference type="PANTHER" id="PTHR43065">
    <property type="entry name" value="SENSOR HISTIDINE KINASE"/>
    <property type="match status" value="1"/>
</dbReference>
<dbReference type="InterPro" id="IPR036097">
    <property type="entry name" value="HisK_dim/P_sf"/>
</dbReference>
<proteinExistence type="predicted"/>
<accession>A0A6C0FUQ5</accession>
<dbReference type="AlphaFoldDB" id="A0A6C0FUQ5"/>
<keyword evidence="8" id="KW-0902">Two-component regulatory system</keyword>
<evidence type="ECO:0000256" key="5">
    <source>
        <dbReference type="ARBA" id="ARBA00022741"/>
    </source>
</evidence>
<feature type="transmembrane region" description="Helical" evidence="9">
    <location>
        <begin position="337"/>
        <end position="359"/>
    </location>
</feature>
<keyword evidence="6 12" id="KW-0418">Kinase</keyword>
<feature type="transmembrane region" description="Helical" evidence="9">
    <location>
        <begin position="278"/>
        <end position="302"/>
    </location>
</feature>
<dbReference type="InterPro" id="IPR003661">
    <property type="entry name" value="HisK_dim/P_dom"/>
</dbReference>
<evidence type="ECO:0000256" key="7">
    <source>
        <dbReference type="ARBA" id="ARBA00022840"/>
    </source>
</evidence>
<evidence type="ECO:0000256" key="10">
    <source>
        <dbReference type="SAM" id="SignalP"/>
    </source>
</evidence>
<evidence type="ECO:0000313" key="13">
    <source>
        <dbReference type="Proteomes" id="UP000476064"/>
    </source>
</evidence>
<feature type="chain" id="PRO_5025411663" description="histidine kinase" evidence="10">
    <location>
        <begin position="27"/>
        <end position="639"/>
    </location>
</feature>